<dbReference type="AlphaFoldDB" id="A0A3S1AUB0"/>
<evidence type="ECO:0000256" key="1">
    <source>
        <dbReference type="ARBA" id="ARBA00004294"/>
    </source>
</evidence>
<evidence type="ECO:0000313" key="8">
    <source>
        <dbReference type="EMBL" id="RUS68486.1"/>
    </source>
</evidence>
<proteinExistence type="inferred from homology"/>
<dbReference type="InterPro" id="IPR019392">
    <property type="entry name" value="Miga"/>
</dbReference>
<evidence type="ECO:0000256" key="3">
    <source>
        <dbReference type="ARBA" id="ARBA00022692"/>
    </source>
</evidence>
<keyword evidence="3" id="KW-0812">Transmembrane</keyword>
<dbReference type="OrthoDB" id="8880065at2759"/>
<feature type="non-terminal residue" evidence="8">
    <location>
        <position position="111"/>
    </location>
</feature>
<reference evidence="8 9" key="1">
    <citation type="submission" date="2019-01" db="EMBL/GenBank/DDBJ databases">
        <title>A draft genome assembly of the solar-powered sea slug Elysia chlorotica.</title>
        <authorList>
            <person name="Cai H."/>
            <person name="Li Q."/>
            <person name="Fang X."/>
            <person name="Li J."/>
            <person name="Curtis N.E."/>
            <person name="Altenburger A."/>
            <person name="Shibata T."/>
            <person name="Feng M."/>
            <person name="Maeda T."/>
            <person name="Schwartz J.A."/>
            <person name="Shigenobu S."/>
            <person name="Lundholm N."/>
            <person name="Nishiyama T."/>
            <person name="Yang H."/>
            <person name="Hasebe M."/>
            <person name="Li S."/>
            <person name="Pierce S.K."/>
            <person name="Wang J."/>
        </authorList>
    </citation>
    <scope>NUCLEOTIDE SEQUENCE [LARGE SCALE GENOMIC DNA]</scope>
    <source>
        <strain evidence="8">EC2010</strain>
        <tissue evidence="8">Whole organism of an adult</tissue>
    </source>
</reference>
<keyword evidence="9" id="KW-1185">Reference proteome</keyword>
<sequence length="111" mass="12676">MGKRLIGDLLLKADKDADEFYTSYDRMMDFISVESNWGMIEEELRGRGVRSMSFYDIVLDFILMDAFDDLANPPSSVLTVVQNRWLSNGFKETALATAVWSVLKAKRSLLK</sequence>
<keyword evidence="4" id="KW-1000">Mitochondrion outer membrane</keyword>
<keyword evidence="6" id="KW-0496">Mitochondrion</keyword>
<dbReference type="PANTHER" id="PTHR21508">
    <property type="entry name" value="MITOGUARDIN"/>
    <property type="match status" value="1"/>
</dbReference>
<evidence type="ECO:0000256" key="7">
    <source>
        <dbReference type="ARBA" id="ARBA00023136"/>
    </source>
</evidence>
<comment type="caution">
    <text evidence="8">The sequence shown here is derived from an EMBL/GenBank/DDBJ whole genome shotgun (WGS) entry which is preliminary data.</text>
</comment>
<dbReference type="Proteomes" id="UP000271974">
    <property type="component" value="Unassembled WGS sequence"/>
</dbReference>
<dbReference type="EMBL" id="RQTK01002597">
    <property type="protein sequence ID" value="RUS68486.1"/>
    <property type="molecule type" value="Genomic_DNA"/>
</dbReference>
<keyword evidence="5" id="KW-1133">Transmembrane helix</keyword>
<evidence type="ECO:0000256" key="5">
    <source>
        <dbReference type="ARBA" id="ARBA00022989"/>
    </source>
</evidence>
<evidence type="ECO:0000256" key="4">
    <source>
        <dbReference type="ARBA" id="ARBA00022787"/>
    </source>
</evidence>
<dbReference type="PANTHER" id="PTHR21508:SF5">
    <property type="entry name" value="MITOGUARDIN"/>
    <property type="match status" value="1"/>
</dbReference>
<evidence type="ECO:0000256" key="6">
    <source>
        <dbReference type="ARBA" id="ARBA00023128"/>
    </source>
</evidence>
<evidence type="ECO:0000256" key="2">
    <source>
        <dbReference type="ARBA" id="ARBA00008969"/>
    </source>
</evidence>
<comment type="subcellular location">
    <subcellularLocation>
        <location evidence="1">Mitochondrion outer membrane</location>
    </subcellularLocation>
</comment>
<evidence type="ECO:0000313" key="9">
    <source>
        <dbReference type="Proteomes" id="UP000271974"/>
    </source>
</evidence>
<dbReference type="GO" id="GO:0008053">
    <property type="term" value="P:mitochondrial fusion"/>
    <property type="evidence" value="ECO:0007669"/>
    <property type="project" value="InterPro"/>
</dbReference>
<gene>
    <name evidence="8" type="ORF">EGW08_023752</name>
</gene>
<dbReference type="GO" id="GO:0005741">
    <property type="term" value="C:mitochondrial outer membrane"/>
    <property type="evidence" value="ECO:0007669"/>
    <property type="project" value="UniProtKB-SubCell"/>
</dbReference>
<name>A0A3S1AUB0_ELYCH</name>
<organism evidence="8 9">
    <name type="scientific">Elysia chlorotica</name>
    <name type="common">Eastern emerald elysia</name>
    <name type="synonym">Sea slug</name>
    <dbReference type="NCBI Taxonomy" id="188477"/>
    <lineage>
        <taxon>Eukaryota</taxon>
        <taxon>Metazoa</taxon>
        <taxon>Spiralia</taxon>
        <taxon>Lophotrochozoa</taxon>
        <taxon>Mollusca</taxon>
        <taxon>Gastropoda</taxon>
        <taxon>Heterobranchia</taxon>
        <taxon>Euthyneura</taxon>
        <taxon>Panpulmonata</taxon>
        <taxon>Sacoglossa</taxon>
        <taxon>Placobranchoidea</taxon>
        <taxon>Plakobranchidae</taxon>
        <taxon>Elysia</taxon>
    </lineage>
</organism>
<accession>A0A3S1AUB0</accession>
<comment type="similarity">
    <text evidence="2">Belongs to the mitoguardin family.</text>
</comment>
<dbReference type="Pfam" id="PF10265">
    <property type="entry name" value="Miga"/>
    <property type="match status" value="1"/>
</dbReference>
<protein>
    <submittedName>
        <fullName evidence="8">Uncharacterized protein</fullName>
    </submittedName>
</protein>
<keyword evidence="7" id="KW-0472">Membrane</keyword>